<dbReference type="InterPro" id="IPR051830">
    <property type="entry name" value="NOTCH_homolog"/>
</dbReference>
<feature type="domain" description="EGF-like" evidence="4">
    <location>
        <begin position="822"/>
        <end position="861"/>
    </location>
</feature>
<dbReference type="PROSITE" id="PS50026">
    <property type="entry name" value="EGF_3"/>
    <property type="match status" value="4"/>
</dbReference>
<feature type="transmembrane region" description="Helical" evidence="3">
    <location>
        <begin position="1916"/>
        <end position="1939"/>
    </location>
</feature>
<evidence type="ECO:0000259" key="4">
    <source>
        <dbReference type="PROSITE" id="PS50026"/>
    </source>
</evidence>
<comment type="caution">
    <text evidence="5">The sequence shown here is derived from an EMBL/GenBank/DDBJ whole genome shotgun (WGS) entry which is preliminary data.</text>
</comment>
<protein>
    <recommendedName>
        <fullName evidence="4">EGF-like domain-containing protein</fullName>
    </recommendedName>
</protein>
<keyword evidence="3" id="KW-1133">Transmembrane helix</keyword>
<reference evidence="5" key="1">
    <citation type="submission" date="2013-05" db="EMBL/GenBank/DDBJ databases">
        <authorList>
            <person name="Yim A.K.Y."/>
            <person name="Chan T.F."/>
            <person name="Ji K.M."/>
            <person name="Liu X.Y."/>
            <person name="Zhou J.W."/>
            <person name="Li R.Q."/>
            <person name="Yang K.Y."/>
            <person name="Li J."/>
            <person name="Li M."/>
            <person name="Law P.T.W."/>
            <person name="Wu Y.L."/>
            <person name="Cai Z.L."/>
            <person name="Qin H."/>
            <person name="Bao Y."/>
            <person name="Leung R.K.K."/>
            <person name="Ng P.K.S."/>
            <person name="Zou J."/>
            <person name="Zhong X.J."/>
            <person name="Ran P.X."/>
            <person name="Zhong N.S."/>
            <person name="Liu Z.G."/>
            <person name="Tsui S.K.W."/>
        </authorList>
    </citation>
    <scope>NUCLEOTIDE SEQUENCE</scope>
    <source>
        <strain evidence="5">Derf</strain>
        <tissue evidence="5">Whole organism</tissue>
    </source>
</reference>
<feature type="region of interest" description="Disordered" evidence="2">
    <location>
        <begin position="1968"/>
        <end position="1990"/>
    </location>
</feature>
<proteinExistence type="predicted"/>
<feature type="disulfide bond" evidence="1">
    <location>
        <begin position="851"/>
        <end position="860"/>
    </location>
</feature>
<comment type="caution">
    <text evidence="1">Lacks conserved residue(s) required for the propagation of feature annotation.</text>
</comment>
<sequence>MVYLCKKGFVNILPLGLVNESKELDNDDGIERIDNQGWDILTNEWPPAPSSSENNFYFQDNHIEQLINLRKIRLRINESMIDNKMINSTNCIISFKLWFFEKNVQPPVKIPMARNVELHDLYLTLPYGRIDLRTILSNYTKRWNPLRYRLDCGNISKFQIEYYSGFYFLAFKDFQIISSEKQPPTERILYPNSTYIITNLTQSPTNVCLSISHNVVFNTTIRISYLLQPIFSIHQKNINSLAKYRIPITILNLDSFKTTSHICLQEFINFSTRNYTILLESTIDKDELKVETQNVSRSTTPIYFLRSFDRLINRWPLDWFHSYDDYGTFDFNGDAIHFNLDCRFSNNDELMTWRISSRWIQFNDFNFNSTRIFEYSYDSDNNTHITAQICTQLGHCSDVSVRSIQLNLNSKIVHFQMVKRPQTQLFRLEFIIENYRSYCQSSSSRLEGSLRLNHGFGDPCQTELFKCQNNGRCLSDPNNSSAFCDCPEGFYGDRCENKDFCIHQEYRKKCPDKSKSGCINTKNGATCLCLKNDMVIWDDKKERCIEPKVNFAIKKYNKMPFVYSKNETSHTNQLVMSIDLETKHLYSQYDLCQTINYKIIGERNRMVRLNAYIEYSESMIPFYGVNNILNAENSTIQYCLVDNLFAFSTIWEQIFNNWTSFTIHYYLESYTNVTIEFESIHFELKSLIQEMNQNYSNVNNDAIEIETIIDKTGLFRYETEWHPYAPKLNSIRFEYETSPWLAGQNPKRIDGLIYYFKMNKSNIEFGNLTLNGKSSNIDDHYYLTFDRLTALSTNEQQIFLFKIAIEIEFENSKIELKEFKLNPLKCHEFDCNGHGECYADYQLGIAARCRCHRDYFGEHCQYHNPCIERQSFCQNILDDTFEKNQCIPLNSSHFECSCSWPNLMEWSKQQSCQPKWTYSSQKLIFDTDSKHKFLSDVTSIATTIEQYRFNFKSIGNFMDDYVSLRKSINDSDKIYFTMMSGYSFINFTFRTVLENQGICFNMQYLSKSSMNRFGLKLSSNDDYLWTNQPNWISEKTHICSYEWTSQNSDHVEAFFSAHLGDTTNKTNASIVALILNDDSISVVDLTKPNDYYLPSWGEKKSHNTMQRLWPLRFPNNVWTNDLNIIEYIGNNQNFLQNSIPRTSYLLSEWITYSRKNHTNIRNKFNFKVINPSPQLVSWQPIVLNDRMQDITTQISIKISNSSLEFELGSYYDMKYIRIGIRIIDNSMKNADKLFIKHLDMDDYCHDNHCEHSANCLVDFSANNSNHYYCQCPDGFIGPYCHDVNYCRKSNNEICQKLHLKCQNYEHRFRCDCEHEADSKYWNNASLRCADVPKPFLEKCPENRVWRKESDERYKCVCDTNFGYIEDATSNCIKRDACHEKPCGLNGTCFVSFKGDANYICLCNQGFRAISSNDNQCEPIPEENFECPGFREPIEINSTKRCDCSVPLDDGNLVFQQSSDGKNCQLKSICGPGGYGLDECQQQNALCLIQLTDHENNVQYHRCTCPPGQRLIHKSENGKNESIIRCMDQCQDQAIINLCAAHNAQCDPLGDHSSVPKNDDWLHFCRCPHGTIISNNKQNCTYSAHVYSMNLMFMWQTLKASILWTNNIANQWLKQQYQNENPLEKFKQHLRPKLGDFNIQQLFQDFQQANNDYNFGLIRQQFEIILPILMERSIESYMRSYLTVEQSKYPNLNLVIEKCTNISIDEQHSYLNCSVALTLHDNVSQQQEVNKIITDQLHNDCNPFRDGNVNQCFIDSSYGGEPIILKSIENLNVQWQNPCDINLNKCAPYSGTACHFSANETQESIECECIHFKKYDQLVNATGHSFEQNGLLIYECQLSSDVCSKTCPQENNFSGHCNSNWNVTNYEKKLRIECQCEENTIYEHYEQILDIDISREFQLIRTNRCLNKKEDMENKHIELIVVIVVASVVAMVAIISLFLWCRSTFVIRSPNFSDMKYSFDTNPNNGSYTLNRSNGLSTTNRTTSTNNRSHHESIEMPIIKTNQTTNLNQTKSGPSSLSVIAEQLTSSSSSSEEDNVNTNVVQKSKQMHHSFTYLKNTNHNQHEQIIKAIKSGLTIINVVIDIVATPDNQTLIHLIKCENDRKMNDEQFTKLTSEIFRTEIIPAKMQAIQRAIRPRCLKAMAKKFDQCSKHFDEEVKNMAIDKDVDNSITSGSEYASRWPACCIIYRHHKCIKRAIELNSFYSLMLCDETDVTSAESILDQTDQHGFCPTNEHIEYQLCDEESNSFFGHNTLTTIVLLLGAMTLSTALLLSGYIVWTVQQQHRRQLAMAKFQLLEPLEVEMISTTELNRSHDY</sequence>
<accession>A0A922LCD7</accession>
<evidence type="ECO:0000313" key="5">
    <source>
        <dbReference type="EMBL" id="KAH9526210.1"/>
    </source>
</evidence>
<evidence type="ECO:0000256" key="2">
    <source>
        <dbReference type="SAM" id="MobiDB-lite"/>
    </source>
</evidence>
<name>A0A922LCD7_DERFA</name>
<feature type="compositionally biased region" description="Low complexity" evidence="2">
    <location>
        <begin position="1970"/>
        <end position="1986"/>
    </location>
</feature>
<dbReference type="PROSITE" id="PS00022">
    <property type="entry name" value="EGF_1"/>
    <property type="match status" value="3"/>
</dbReference>
<dbReference type="CDD" id="cd00054">
    <property type="entry name" value="EGF_CA"/>
    <property type="match status" value="2"/>
</dbReference>
<evidence type="ECO:0000256" key="3">
    <source>
        <dbReference type="SAM" id="Phobius"/>
    </source>
</evidence>
<feature type="domain" description="EGF-like" evidence="4">
    <location>
        <begin position="1373"/>
        <end position="1417"/>
    </location>
</feature>
<gene>
    <name evidence="5" type="ORF">DERF_000309</name>
</gene>
<dbReference type="Proteomes" id="UP000790347">
    <property type="component" value="Unassembled WGS sequence"/>
</dbReference>
<dbReference type="SUPFAM" id="SSF57196">
    <property type="entry name" value="EGF/Laminin"/>
    <property type="match status" value="1"/>
</dbReference>
<feature type="disulfide bond" evidence="1">
    <location>
        <begin position="486"/>
        <end position="495"/>
    </location>
</feature>
<evidence type="ECO:0000256" key="1">
    <source>
        <dbReference type="PROSITE-ProRule" id="PRU00076"/>
    </source>
</evidence>
<dbReference type="Gene3D" id="2.10.25.10">
    <property type="entry name" value="Laminin"/>
    <property type="match status" value="2"/>
</dbReference>
<organism evidence="5 6">
    <name type="scientific">Dermatophagoides farinae</name>
    <name type="common">American house dust mite</name>
    <dbReference type="NCBI Taxonomy" id="6954"/>
    <lineage>
        <taxon>Eukaryota</taxon>
        <taxon>Metazoa</taxon>
        <taxon>Ecdysozoa</taxon>
        <taxon>Arthropoda</taxon>
        <taxon>Chelicerata</taxon>
        <taxon>Arachnida</taxon>
        <taxon>Acari</taxon>
        <taxon>Acariformes</taxon>
        <taxon>Sarcoptiformes</taxon>
        <taxon>Astigmata</taxon>
        <taxon>Psoroptidia</taxon>
        <taxon>Analgoidea</taxon>
        <taxon>Pyroglyphidae</taxon>
        <taxon>Dermatophagoidinae</taxon>
        <taxon>Dermatophagoides</taxon>
    </lineage>
</organism>
<feature type="transmembrane region" description="Helical" evidence="3">
    <location>
        <begin position="2253"/>
        <end position="2274"/>
    </location>
</feature>
<dbReference type="EMBL" id="ASGP02000001">
    <property type="protein sequence ID" value="KAH9526210.1"/>
    <property type="molecule type" value="Genomic_DNA"/>
</dbReference>
<feature type="domain" description="EGF-like" evidence="4">
    <location>
        <begin position="1240"/>
        <end position="1281"/>
    </location>
</feature>
<dbReference type="Pfam" id="PF00008">
    <property type="entry name" value="EGF"/>
    <property type="match status" value="1"/>
</dbReference>
<keyword evidence="3" id="KW-0472">Membrane</keyword>
<feature type="disulfide bond" evidence="1">
    <location>
        <begin position="467"/>
        <end position="484"/>
    </location>
</feature>
<feature type="domain" description="EGF-like" evidence="4">
    <location>
        <begin position="456"/>
        <end position="496"/>
    </location>
</feature>
<reference evidence="5" key="2">
    <citation type="journal article" date="2022" name="Res Sq">
        <title>Comparative Genomics Reveals Insights into the Divergent Evolution of Astigmatic Mites and Household Pest Adaptations.</title>
        <authorList>
            <person name="Xiong Q."/>
            <person name="Wan A.T.-Y."/>
            <person name="Liu X.-Y."/>
            <person name="Fung C.S.-H."/>
            <person name="Xiao X."/>
            <person name="Malainual N."/>
            <person name="Hou J."/>
            <person name="Wang L."/>
            <person name="Wang M."/>
            <person name="Yang K."/>
            <person name="Cui Y."/>
            <person name="Leung E."/>
            <person name="Nong W."/>
            <person name="Shin S.-K."/>
            <person name="Au S."/>
            <person name="Jeong K.Y."/>
            <person name="Chew F.T."/>
            <person name="Hui J."/>
            <person name="Leung T.F."/>
            <person name="Tungtrongchitr A."/>
            <person name="Zhong N."/>
            <person name="Liu Z."/>
            <person name="Tsui S."/>
        </authorList>
    </citation>
    <scope>NUCLEOTIDE SEQUENCE</scope>
    <source>
        <strain evidence="5">Derf</strain>
        <tissue evidence="5">Whole organism</tissue>
    </source>
</reference>
<dbReference type="PANTHER" id="PTHR24033:SF224">
    <property type="entry name" value="C-TYPE LECTIN"/>
    <property type="match status" value="1"/>
</dbReference>
<dbReference type="SMART" id="SM00181">
    <property type="entry name" value="EGF"/>
    <property type="match status" value="7"/>
</dbReference>
<keyword evidence="1" id="KW-0245">EGF-like domain</keyword>
<dbReference type="PROSITE" id="PS01186">
    <property type="entry name" value="EGF_2"/>
    <property type="match status" value="2"/>
</dbReference>
<dbReference type="InterPro" id="IPR000742">
    <property type="entry name" value="EGF"/>
</dbReference>
<keyword evidence="1" id="KW-1015">Disulfide bond</keyword>
<feature type="disulfide bond" evidence="1">
    <location>
        <begin position="1271"/>
        <end position="1280"/>
    </location>
</feature>
<dbReference type="PANTHER" id="PTHR24033">
    <property type="entry name" value="EGF-LIKE DOMAIN-CONTAINING PROTEIN"/>
    <property type="match status" value="1"/>
</dbReference>
<evidence type="ECO:0000313" key="6">
    <source>
        <dbReference type="Proteomes" id="UP000790347"/>
    </source>
</evidence>
<keyword evidence="6" id="KW-1185">Reference proteome</keyword>
<keyword evidence="3" id="KW-0812">Transmembrane</keyword>